<dbReference type="Gene3D" id="3.80.10.10">
    <property type="entry name" value="Ribonuclease Inhibitor"/>
    <property type="match status" value="1"/>
</dbReference>
<name>A0A9D4PHG6_RHISA</name>
<keyword evidence="2" id="KW-1185">Reference proteome</keyword>
<reference evidence="1" key="2">
    <citation type="submission" date="2021-09" db="EMBL/GenBank/DDBJ databases">
        <authorList>
            <person name="Jia N."/>
            <person name="Wang J."/>
            <person name="Shi W."/>
            <person name="Du L."/>
            <person name="Sun Y."/>
            <person name="Zhan W."/>
            <person name="Jiang J."/>
            <person name="Wang Q."/>
            <person name="Zhang B."/>
            <person name="Ji P."/>
            <person name="Sakyi L.B."/>
            <person name="Cui X."/>
            <person name="Yuan T."/>
            <person name="Jiang B."/>
            <person name="Yang W."/>
            <person name="Lam T.T.-Y."/>
            <person name="Chang Q."/>
            <person name="Ding S."/>
            <person name="Wang X."/>
            <person name="Zhu J."/>
            <person name="Ruan X."/>
            <person name="Zhao L."/>
            <person name="Wei J."/>
            <person name="Que T."/>
            <person name="Du C."/>
            <person name="Cheng J."/>
            <person name="Dai P."/>
            <person name="Han X."/>
            <person name="Huang E."/>
            <person name="Gao Y."/>
            <person name="Liu J."/>
            <person name="Shao H."/>
            <person name="Ye R."/>
            <person name="Li L."/>
            <person name="Wei W."/>
            <person name="Wang X."/>
            <person name="Wang C."/>
            <person name="Huo Q."/>
            <person name="Li W."/>
            <person name="Guo W."/>
            <person name="Chen H."/>
            <person name="Chen S."/>
            <person name="Zhou L."/>
            <person name="Zhou L."/>
            <person name="Ni X."/>
            <person name="Tian J."/>
            <person name="Zhou Y."/>
            <person name="Sheng Y."/>
            <person name="Liu T."/>
            <person name="Pan Y."/>
            <person name="Xia L."/>
            <person name="Li J."/>
            <person name="Zhao F."/>
            <person name="Cao W."/>
        </authorList>
    </citation>
    <scope>NUCLEOTIDE SEQUENCE</scope>
    <source>
        <strain evidence="1">Rsan-2018</strain>
        <tissue evidence="1">Larvae</tissue>
    </source>
</reference>
<evidence type="ECO:0000313" key="2">
    <source>
        <dbReference type="Proteomes" id="UP000821837"/>
    </source>
</evidence>
<sequence>MALLQHRARGYPSELLVPCTKSSDVTCQLLQHRAAINKVLLDIGLEIREDHRQVGGVRMAVSRTPLCKIFFSWKPMEWLETSSMNLVHDLIANHRCLSSLEMYSTTPWPKCVRRALKRCSAVKSLTVYLVRPLENSAYTKRRKRRRVIRHGSDARLHEGVFALVCSLTSLEKLAFKEARDLHFAFIEPVCGQLLDQSLKHLTTLDVSNVLLGPKNALAFFWALTDNRGLTDFSVNWTLLRDGLTEPAQLGSLYLPRRLAVLRKLTLIDREHCWDRVLWLRLTKTFAEMATLEELYVKMKMAVEIYTPVSEGFAQVVLRCSKLRSLQLPTPSRMLTTLLPESLIDALREAHRLRDLYISIAGMGETQLDSLYAAVQDNRTLTNVVVWDGIHSSEYMPDEEIPSRLTEEHSLWQSVSFEQELLVSSENSRKLLALPKLRSLKFLRLQFLLQFYPLVKENDIACCKMLWVLGPSSGSSAIRLGNRASTNGSPGYRTARDHRSLGEFVFTPACIEMKVFCPAICNDRLSVGFREAALELQDLVRQNAFRMSAAVKFVLGEESGDGASAIEELHDHPLLPERVRDDAGLTDAKAQEKVKHAVSRVRSLDVHDFLWLTGVVRKRRATRLDHDAQALHILDFPLVCWFYIREYVNIADVASR</sequence>
<gene>
    <name evidence="1" type="ORF">HPB52_004921</name>
</gene>
<evidence type="ECO:0000313" key="1">
    <source>
        <dbReference type="EMBL" id="KAH7943095.1"/>
    </source>
</evidence>
<reference evidence="1" key="1">
    <citation type="journal article" date="2020" name="Cell">
        <title>Large-Scale Comparative Analyses of Tick Genomes Elucidate Their Genetic Diversity and Vector Capacities.</title>
        <authorList>
            <consortium name="Tick Genome and Microbiome Consortium (TIGMIC)"/>
            <person name="Jia N."/>
            <person name="Wang J."/>
            <person name="Shi W."/>
            <person name="Du L."/>
            <person name="Sun Y."/>
            <person name="Zhan W."/>
            <person name="Jiang J.F."/>
            <person name="Wang Q."/>
            <person name="Zhang B."/>
            <person name="Ji P."/>
            <person name="Bell-Sakyi L."/>
            <person name="Cui X.M."/>
            <person name="Yuan T.T."/>
            <person name="Jiang B.G."/>
            <person name="Yang W.F."/>
            <person name="Lam T.T."/>
            <person name="Chang Q.C."/>
            <person name="Ding S.J."/>
            <person name="Wang X.J."/>
            <person name="Zhu J.G."/>
            <person name="Ruan X.D."/>
            <person name="Zhao L."/>
            <person name="Wei J.T."/>
            <person name="Ye R.Z."/>
            <person name="Que T.C."/>
            <person name="Du C.H."/>
            <person name="Zhou Y.H."/>
            <person name="Cheng J.X."/>
            <person name="Dai P.F."/>
            <person name="Guo W.B."/>
            <person name="Han X.H."/>
            <person name="Huang E.J."/>
            <person name="Li L.F."/>
            <person name="Wei W."/>
            <person name="Gao Y.C."/>
            <person name="Liu J.Z."/>
            <person name="Shao H.Z."/>
            <person name="Wang X."/>
            <person name="Wang C.C."/>
            <person name="Yang T.C."/>
            <person name="Huo Q.B."/>
            <person name="Li W."/>
            <person name="Chen H.Y."/>
            <person name="Chen S.E."/>
            <person name="Zhou L.G."/>
            <person name="Ni X.B."/>
            <person name="Tian J.H."/>
            <person name="Sheng Y."/>
            <person name="Liu T."/>
            <person name="Pan Y.S."/>
            <person name="Xia L.Y."/>
            <person name="Li J."/>
            <person name="Zhao F."/>
            <person name="Cao W.C."/>
        </authorList>
    </citation>
    <scope>NUCLEOTIDE SEQUENCE</scope>
    <source>
        <strain evidence="1">Rsan-2018</strain>
    </source>
</reference>
<organism evidence="1 2">
    <name type="scientific">Rhipicephalus sanguineus</name>
    <name type="common">Brown dog tick</name>
    <name type="synonym">Ixodes sanguineus</name>
    <dbReference type="NCBI Taxonomy" id="34632"/>
    <lineage>
        <taxon>Eukaryota</taxon>
        <taxon>Metazoa</taxon>
        <taxon>Ecdysozoa</taxon>
        <taxon>Arthropoda</taxon>
        <taxon>Chelicerata</taxon>
        <taxon>Arachnida</taxon>
        <taxon>Acari</taxon>
        <taxon>Parasitiformes</taxon>
        <taxon>Ixodida</taxon>
        <taxon>Ixodoidea</taxon>
        <taxon>Ixodidae</taxon>
        <taxon>Rhipicephalinae</taxon>
        <taxon>Rhipicephalus</taxon>
        <taxon>Rhipicephalus</taxon>
    </lineage>
</organism>
<accession>A0A9D4PHG6</accession>
<dbReference type="EMBL" id="JABSTV010001253">
    <property type="protein sequence ID" value="KAH7943095.1"/>
    <property type="molecule type" value="Genomic_DNA"/>
</dbReference>
<dbReference type="VEuPathDB" id="VectorBase:RSAN_026916"/>
<dbReference type="SUPFAM" id="SSF52047">
    <property type="entry name" value="RNI-like"/>
    <property type="match status" value="1"/>
</dbReference>
<protein>
    <submittedName>
        <fullName evidence="1">Uncharacterized protein</fullName>
    </submittedName>
</protein>
<dbReference type="InterPro" id="IPR032675">
    <property type="entry name" value="LRR_dom_sf"/>
</dbReference>
<dbReference type="AlphaFoldDB" id="A0A9D4PHG6"/>
<comment type="caution">
    <text evidence="1">The sequence shown here is derived from an EMBL/GenBank/DDBJ whole genome shotgun (WGS) entry which is preliminary data.</text>
</comment>
<dbReference type="Proteomes" id="UP000821837">
    <property type="component" value="Unassembled WGS sequence"/>
</dbReference>
<proteinExistence type="predicted"/>